<comment type="similarity">
    <text evidence="1">Belongs to the aldo/keto reductase family.</text>
</comment>
<evidence type="ECO:0000256" key="6">
    <source>
        <dbReference type="PIRSR" id="PIRSR000097-3"/>
    </source>
</evidence>
<evidence type="ECO:0000256" key="4">
    <source>
        <dbReference type="PIRSR" id="PIRSR000097-1"/>
    </source>
</evidence>
<evidence type="ECO:0000256" key="3">
    <source>
        <dbReference type="ARBA" id="ARBA00023002"/>
    </source>
</evidence>
<feature type="domain" description="NADP-dependent oxidoreductase" evidence="7">
    <location>
        <begin position="220"/>
        <end position="280"/>
    </location>
</feature>
<feature type="binding site" evidence="5">
    <location>
        <position position="119"/>
    </location>
    <ligand>
        <name>substrate</name>
    </ligand>
</feature>
<feature type="active site" description="Proton donor" evidence="4">
    <location>
        <position position="59"/>
    </location>
</feature>
<dbReference type="EMBL" id="LDAU01000170">
    <property type="protein sequence ID" value="KRX01400.1"/>
    <property type="molecule type" value="Genomic_DNA"/>
</dbReference>
<dbReference type="InterPro" id="IPR020471">
    <property type="entry name" value="AKR"/>
</dbReference>
<dbReference type="CDD" id="cd19071">
    <property type="entry name" value="AKR_AKR1-5-like"/>
    <property type="match status" value="1"/>
</dbReference>
<dbReference type="PANTHER" id="PTHR43827:SF3">
    <property type="entry name" value="NADP-DEPENDENT OXIDOREDUCTASE DOMAIN-CONTAINING PROTEIN"/>
    <property type="match status" value="1"/>
</dbReference>
<feature type="site" description="Lowers pKa of active site Tyr" evidence="6">
    <location>
        <position position="88"/>
    </location>
</feature>
<proteinExistence type="inferred from homology"/>
<dbReference type="InterPro" id="IPR023210">
    <property type="entry name" value="NADP_OxRdtase_dom"/>
</dbReference>
<evidence type="ECO:0000313" key="9">
    <source>
        <dbReference type="Proteomes" id="UP000054937"/>
    </source>
</evidence>
<dbReference type="GO" id="GO:0016616">
    <property type="term" value="F:oxidoreductase activity, acting on the CH-OH group of donors, NAD or NADP as acceptor"/>
    <property type="evidence" value="ECO:0007669"/>
    <property type="project" value="UniProtKB-ARBA"/>
</dbReference>
<evidence type="ECO:0000259" key="7">
    <source>
        <dbReference type="Pfam" id="PF00248"/>
    </source>
</evidence>
<keyword evidence="9" id="KW-1185">Reference proteome</keyword>
<keyword evidence="2" id="KW-0521">NADP</keyword>
<dbReference type="InterPro" id="IPR036812">
    <property type="entry name" value="NAD(P)_OxRdtase_dom_sf"/>
</dbReference>
<gene>
    <name evidence="8" type="ORF">PPERSA_01303</name>
</gene>
<feature type="domain" description="NADP-dependent oxidoreductase" evidence="7">
    <location>
        <begin position="19"/>
        <end position="213"/>
    </location>
</feature>
<dbReference type="Pfam" id="PF00248">
    <property type="entry name" value="Aldo_ket_red"/>
    <property type="match status" value="2"/>
</dbReference>
<evidence type="ECO:0000313" key="8">
    <source>
        <dbReference type="EMBL" id="KRX01400.1"/>
    </source>
</evidence>
<dbReference type="PROSITE" id="PS00063">
    <property type="entry name" value="ALDOKETO_REDUCTASE_3"/>
    <property type="match status" value="1"/>
</dbReference>
<dbReference type="OMA" id="WNNYHAK"/>
<dbReference type="PANTHER" id="PTHR43827">
    <property type="entry name" value="2,5-DIKETO-D-GLUCONIC ACID REDUCTASE"/>
    <property type="match status" value="1"/>
</dbReference>
<dbReference type="InterPro" id="IPR018170">
    <property type="entry name" value="Aldo/ket_reductase_CS"/>
</dbReference>
<dbReference type="OrthoDB" id="416253at2759"/>
<dbReference type="PROSITE" id="PS00798">
    <property type="entry name" value="ALDOKETO_REDUCTASE_1"/>
    <property type="match status" value="1"/>
</dbReference>
<comment type="caution">
    <text evidence="8">The sequence shown here is derived from an EMBL/GenBank/DDBJ whole genome shotgun (WGS) entry which is preliminary data.</text>
</comment>
<name>A0A0V0QGY0_PSEPJ</name>
<dbReference type="PIRSF" id="PIRSF000097">
    <property type="entry name" value="AKR"/>
    <property type="match status" value="1"/>
</dbReference>
<accession>A0A0V0QGY0</accession>
<evidence type="ECO:0000256" key="2">
    <source>
        <dbReference type="ARBA" id="ARBA00022857"/>
    </source>
</evidence>
<dbReference type="AlphaFoldDB" id="A0A0V0QGY0"/>
<organism evidence="8 9">
    <name type="scientific">Pseudocohnilembus persalinus</name>
    <name type="common">Ciliate</name>
    <dbReference type="NCBI Taxonomy" id="266149"/>
    <lineage>
        <taxon>Eukaryota</taxon>
        <taxon>Sar</taxon>
        <taxon>Alveolata</taxon>
        <taxon>Ciliophora</taxon>
        <taxon>Intramacronucleata</taxon>
        <taxon>Oligohymenophorea</taxon>
        <taxon>Scuticociliatia</taxon>
        <taxon>Philasterida</taxon>
        <taxon>Pseudocohnilembidae</taxon>
        <taxon>Pseudocohnilembus</taxon>
    </lineage>
</organism>
<evidence type="ECO:0000256" key="5">
    <source>
        <dbReference type="PIRSR" id="PIRSR000097-2"/>
    </source>
</evidence>
<sequence>MSKLLEDLKLNTGRTIPRVGYGTGGTDIYNNPPTISELYEVFKQALDIGYRHFDSAIMYSNEKNLGEVFQKIFAEGKYKREDIFVTSKFLPQGNLTVEQQIKESLKNLQFEYLDAYLIHFTFLAPNEKGEFTHKPLHKTWAELEEVQQKGLVKNIGISNCQIQIIVDLLSYAKIKPSILQIEFNLLNQQHDLLEFCQRFGIQVTAYSPLAQGAGINDPLVQQIAQKYGKQPAQVVLNFLAKSLGLVIIPKTHKVERLPQNLELNDFTLTEEEVQQLKALNVNKRTIDTKHYPAFGNIPFYA</sequence>
<dbReference type="SUPFAM" id="SSF51430">
    <property type="entry name" value="NAD(P)-linked oxidoreductase"/>
    <property type="match status" value="1"/>
</dbReference>
<dbReference type="PRINTS" id="PR00069">
    <property type="entry name" value="ALDKETRDTASE"/>
</dbReference>
<protein>
    <submittedName>
        <fullName evidence="8">NADP-dependent oxidoreductase domain</fullName>
    </submittedName>
</protein>
<reference evidence="8 9" key="1">
    <citation type="journal article" date="2015" name="Sci. Rep.">
        <title>Genome of the facultative scuticociliatosis pathogen Pseudocohnilembus persalinus provides insight into its virulence through horizontal gene transfer.</title>
        <authorList>
            <person name="Xiong J."/>
            <person name="Wang G."/>
            <person name="Cheng J."/>
            <person name="Tian M."/>
            <person name="Pan X."/>
            <person name="Warren A."/>
            <person name="Jiang C."/>
            <person name="Yuan D."/>
            <person name="Miao W."/>
        </authorList>
    </citation>
    <scope>NUCLEOTIDE SEQUENCE [LARGE SCALE GENOMIC DNA]</scope>
    <source>
        <strain evidence="8">36N120E</strain>
    </source>
</reference>
<dbReference type="Proteomes" id="UP000054937">
    <property type="component" value="Unassembled WGS sequence"/>
</dbReference>
<evidence type="ECO:0000256" key="1">
    <source>
        <dbReference type="ARBA" id="ARBA00007905"/>
    </source>
</evidence>
<dbReference type="Gene3D" id="3.20.20.100">
    <property type="entry name" value="NADP-dependent oxidoreductase domain"/>
    <property type="match status" value="1"/>
</dbReference>
<dbReference type="FunFam" id="3.20.20.100:FF:000002">
    <property type="entry name" value="2,5-diketo-D-gluconic acid reductase A"/>
    <property type="match status" value="1"/>
</dbReference>
<dbReference type="InParanoid" id="A0A0V0QGY0"/>
<keyword evidence="3" id="KW-0560">Oxidoreductase</keyword>